<dbReference type="PANTHER" id="PTHR36573">
    <property type="entry name" value="INTERMEMBRANE PHOSPHOLIPID TRANSPORT SYSTEM BINDING PROTEIN MLAC"/>
    <property type="match status" value="1"/>
</dbReference>
<evidence type="ECO:0000313" key="2">
    <source>
        <dbReference type="EMBL" id="TLS68603.1"/>
    </source>
</evidence>
<dbReference type="InterPro" id="IPR008869">
    <property type="entry name" value="MlaC/ttg2D"/>
</dbReference>
<comment type="caution">
    <text evidence="2">The sequence shown here is derived from an EMBL/GenBank/DDBJ whole genome shotgun (WGS) entry which is preliminary data.</text>
</comment>
<gene>
    <name evidence="2" type="ORF">FEF65_02540</name>
</gene>
<feature type="signal peptide" evidence="1">
    <location>
        <begin position="1"/>
        <end position="22"/>
    </location>
</feature>
<keyword evidence="3" id="KW-1185">Reference proteome</keyword>
<evidence type="ECO:0000313" key="3">
    <source>
        <dbReference type="Proteomes" id="UP000306585"/>
    </source>
</evidence>
<protein>
    <submittedName>
        <fullName evidence="2">ABC transporter substrate-binding protein</fullName>
    </submittedName>
</protein>
<sequence length="204" mass="23108">MKMIRITFALLMALACALPAMASAEEGPRTVIEGTVNNIIHVLEARTDKTVISPEDREAIRHAIEGRFDYEAMASRSLGKPWKDLDAGERTRFTGIFRDLLEYSYGNRLSDYKGQKVEFDDAEIKGENARVKSKVIDGTRETPVEYRLHQTETGWQVYDIRIEGTSMVRTFYQDFQSQLDTGSYTDLVKSLETKIADLKAKAKG</sequence>
<dbReference type="PIRSF" id="PIRSF004649">
    <property type="entry name" value="MlaC"/>
    <property type="match status" value="1"/>
</dbReference>
<reference evidence="2 3" key="1">
    <citation type="journal article" date="2019" name="Appl. Environ. Microbiol.">
        <title>Environmental Evidence and Genomic Insight of Iron-oxidizing Bacteria Preference Towards More Corrosion Resistant Stainless Steel at Higher Salinities.</title>
        <authorList>
            <person name="Garrison C.E."/>
            <person name="Price K.A."/>
            <person name="Field E.K."/>
        </authorList>
    </citation>
    <scope>NUCLEOTIDE SEQUENCE [LARGE SCALE GENOMIC DNA]</scope>
    <source>
        <strain evidence="2 3">P3</strain>
    </source>
</reference>
<dbReference type="InterPro" id="IPR042245">
    <property type="entry name" value="Tgt2/MlaC_sf"/>
</dbReference>
<dbReference type="Gene3D" id="3.10.450.710">
    <property type="entry name" value="Tgt2/MlaC"/>
    <property type="match status" value="1"/>
</dbReference>
<dbReference type="Proteomes" id="UP000306585">
    <property type="component" value="Unassembled WGS sequence"/>
</dbReference>
<keyword evidence="1" id="KW-0732">Signal</keyword>
<dbReference type="Pfam" id="PF05494">
    <property type="entry name" value="MlaC"/>
    <property type="match status" value="1"/>
</dbReference>
<proteinExistence type="predicted"/>
<dbReference type="PANTHER" id="PTHR36573:SF1">
    <property type="entry name" value="INTERMEMBRANE PHOSPHOLIPID TRANSPORT SYSTEM BINDING PROTEIN MLAC"/>
    <property type="match status" value="1"/>
</dbReference>
<dbReference type="EMBL" id="VBRY01000002">
    <property type="protein sequence ID" value="TLS68603.1"/>
    <property type="molecule type" value="Genomic_DNA"/>
</dbReference>
<dbReference type="RefSeq" id="WP_138238223.1">
    <property type="nucleotide sequence ID" value="NZ_VBRY01000002.1"/>
</dbReference>
<feature type="chain" id="PRO_5024403014" evidence="1">
    <location>
        <begin position="23"/>
        <end position="204"/>
    </location>
</feature>
<evidence type="ECO:0000256" key="1">
    <source>
        <dbReference type="SAM" id="SignalP"/>
    </source>
</evidence>
<name>A0A5R9GWL4_9PROT</name>
<dbReference type="AlphaFoldDB" id="A0A5R9GWL4"/>
<dbReference type="PROSITE" id="PS51257">
    <property type="entry name" value="PROKAR_LIPOPROTEIN"/>
    <property type="match status" value="1"/>
</dbReference>
<organism evidence="2 3">
    <name type="scientific">Mariprofundus erugo</name>
    <dbReference type="NCBI Taxonomy" id="2528639"/>
    <lineage>
        <taxon>Bacteria</taxon>
        <taxon>Pseudomonadati</taxon>
        <taxon>Pseudomonadota</taxon>
        <taxon>Candidatius Mariprofundia</taxon>
        <taxon>Mariprofundales</taxon>
        <taxon>Mariprofundaceae</taxon>
        <taxon>Mariprofundus</taxon>
    </lineage>
</organism>
<accession>A0A5R9GWL4</accession>